<evidence type="ECO:0000259" key="1">
    <source>
        <dbReference type="SMART" id="SM00849"/>
    </source>
</evidence>
<dbReference type="EMBL" id="JWIR02000023">
    <property type="protein sequence ID" value="KKB41318.1"/>
    <property type="molecule type" value="Genomic_DNA"/>
</dbReference>
<dbReference type="InterPro" id="IPR050662">
    <property type="entry name" value="Sec-metab_biosynth-thioest"/>
</dbReference>
<sequence length="283" mass="31791">MSLQMTIQAVRVPISTPTLWPHTATNSYLIGNAEESVLVDAGYDHPSTRAELEKAVQEHGLARPSSIIFTHHHPDHVPGVRQLTDWQLAFYCHERDKRAISGALHPQDELRTLADEETIQVGGADIRILHTPGHTAGHLSLYIPSEKILIAGDNILSEGTTWIGPPDGNMRDYLRSLERLKQLDLEKLGPGHGTWVTDPYERIDFVITRRLHREEQIQQMLSEHGQLTAYDLTKYMYEGYIHPSVFGVAQKTTEAHLVKLMEDGAVVQQGSAYSLQSICEHNI</sequence>
<dbReference type="RefSeq" id="WP_039230948.1">
    <property type="nucleotide sequence ID" value="NZ_JWIQ02000010.1"/>
</dbReference>
<feature type="domain" description="Metallo-beta-lactamase" evidence="1">
    <location>
        <begin position="24"/>
        <end position="192"/>
    </location>
</feature>
<dbReference type="PANTHER" id="PTHR23131">
    <property type="entry name" value="ENDORIBONUCLEASE LACTB2"/>
    <property type="match status" value="1"/>
</dbReference>
<name>A0A0F5I0W9_BACTR</name>
<dbReference type="Pfam" id="PF17778">
    <property type="entry name" value="WHD_BLACT"/>
    <property type="match status" value="1"/>
</dbReference>
<dbReference type="OrthoDB" id="9802248at2"/>
<dbReference type="SMART" id="SM00849">
    <property type="entry name" value="Lactamase_B"/>
    <property type="match status" value="1"/>
</dbReference>
<proteinExistence type="predicted"/>
<organism evidence="2 3">
    <name type="scientific">Bacillus thermotolerans</name>
    <name type="common">Quasibacillus thermotolerans</name>
    <dbReference type="NCBI Taxonomy" id="1221996"/>
    <lineage>
        <taxon>Bacteria</taxon>
        <taxon>Bacillati</taxon>
        <taxon>Bacillota</taxon>
        <taxon>Bacilli</taxon>
        <taxon>Bacillales</taxon>
        <taxon>Bacillaceae</taxon>
        <taxon>Bacillus</taxon>
    </lineage>
</organism>
<evidence type="ECO:0000313" key="2">
    <source>
        <dbReference type="EMBL" id="KKB41318.1"/>
    </source>
</evidence>
<dbReference type="Gene3D" id="1.10.10.10">
    <property type="entry name" value="Winged helix-like DNA-binding domain superfamily/Winged helix DNA-binding domain"/>
    <property type="match status" value="1"/>
</dbReference>
<comment type="caution">
    <text evidence="2">The sequence shown here is derived from an EMBL/GenBank/DDBJ whole genome shotgun (WGS) entry which is preliminary data.</text>
</comment>
<protein>
    <submittedName>
        <fullName evidence="2">Beta-lactamase-like protein</fullName>
    </submittedName>
</protein>
<dbReference type="PANTHER" id="PTHR23131:SF0">
    <property type="entry name" value="ENDORIBONUCLEASE LACTB2"/>
    <property type="match status" value="1"/>
</dbReference>
<dbReference type="Gene3D" id="3.60.15.10">
    <property type="entry name" value="Ribonuclease Z/Hydroxyacylglutathione hydrolase-like"/>
    <property type="match status" value="1"/>
</dbReference>
<dbReference type="STRING" id="1221996.QY95_00798"/>
<dbReference type="Pfam" id="PF00753">
    <property type="entry name" value="Lactamase_B"/>
    <property type="match status" value="1"/>
</dbReference>
<accession>A0A0F5I0W9</accession>
<dbReference type="InterPro" id="IPR001279">
    <property type="entry name" value="Metallo-B-lactamas"/>
</dbReference>
<dbReference type="InterPro" id="IPR041516">
    <property type="entry name" value="LACTB2_WH"/>
</dbReference>
<keyword evidence="3" id="KW-1185">Reference proteome</keyword>
<dbReference type="Proteomes" id="UP000031563">
    <property type="component" value="Unassembled WGS sequence"/>
</dbReference>
<evidence type="ECO:0000313" key="3">
    <source>
        <dbReference type="Proteomes" id="UP000031563"/>
    </source>
</evidence>
<dbReference type="InterPro" id="IPR036388">
    <property type="entry name" value="WH-like_DNA-bd_sf"/>
</dbReference>
<dbReference type="AlphaFoldDB" id="A0A0F5I0W9"/>
<dbReference type="InterPro" id="IPR036866">
    <property type="entry name" value="RibonucZ/Hydroxyglut_hydro"/>
</dbReference>
<gene>
    <name evidence="2" type="ORF">QY95_00798</name>
</gene>
<reference evidence="2" key="1">
    <citation type="submission" date="2015-02" db="EMBL/GenBank/DDBJ databases">
        <title>Genome Assembly of Bacillaceae bacterium MTCC 8252.</title>
        <authorList>
            <person name="Verma A."/>
            <person name="Khatri I."/>
            <person name="Mual P."/>
            <person name="Subramanian S."/>
            <person name="Krishnamurthi S."/>
        </authorList>
    </citation>
    <scope>NUCLEOTIDE SEQUENCE [LARGE SCALE GENOMIC DNA]</scope>
    <source>
        <strain evidence="2">MTCC 8252</strain>
    </source>
</reference>
<dbReference type="SUPFAM" id="SSF56281">
    <property type="entry name" value="Metallo-hydrolase/oxidoreductase"/>
    <property type="match status" value="1"/>
</dbReference>
<accession>A0A0F5I785</accession>